<dbReference type="EMBL" id="JPMI01000378">
    <property type="protein sequence ID" value="KFA87439.1"/>
    <property type="molecule type" value="Genomic_DNA"/>
</dbReference>
<accession>A0A084SG54</accession>
<dbReference type="GO" id="GO:0016747">
    <property type="term" value="F:acyltransferase activity, transferring groups other than amino-acyl groups"/>
    <property type="evidence" value="ECO:0007669"/>
    <property type="project" value="InterPro"/>
</dbReference>
<proteinExistence type="predicted"/>
<dbReference type="Proteomes" id="UP000028547">
    <property type="component" value="Unassembled WGS sequence"/>
</dbReference>
<comment type="caution">
    <text evidence="2">The sequence shown here is derived from an EMBL/GenBank/DDBJ whole genome shotgun (WGS) entry which is preliminary data.</text>
</comment>
<dbReference type="SUPFAM" id="SSF55729">
    <property type="entry name" value="Acyl-CoA N-acyltransferases (Nat)"/>
    <property type="match status" value="1"/>
</dbReference>
<feature type="domain" description="N-acetyltransferase" evidence="1">
    <location>
        <begin position="159"/>
        <end position="303"/>
    </location>
</feature>
<dbReference type="Pfam" id="PF00583">
    <property type="entry name" value="Acetyltransf_1"/>
    <property type="match status" value="1"/>
</dbReference>
<dbReference type="Gene3D" id="3.40.630.30">
    <property type="match status" value="1"/>
</dbReference>
<dbReference type="InterPro" id="IPR029060">
    <property type="entry name" value="PIN-like_dom_sf"/>
</dbReference>
<name>A0A084SG54_9BACT</name>
<protein>
    <recommendedName>
        <fullName evidence="1">N-acetyltransferase domain-containing protein</fullName>
    </recommendedName>
</protein>
<sequence length="487" mass="54988">MKFLIDTNVLIPLEPTAPGQVEEMTEPASRLLQGIEEAGYQLFVHPDTRADIGRDREEVRRCLREVLFRKYLPLPDPPPIPEEWAQLLGRAPVGTNDWVDHRLLATVRANAVSVLVTEDRRLHRKAERVGLRHRVATIGDALALVQGLRDKFAQPPPAVEFTYAHNLELEDPFFNSLRGDYAPFDSWLRRCQEQHRRCWVVRAEGRRLAALCLIKDEENELGLEGKLLKLCTFKVAPEHRGRRLGELLLKSVFDYASVNRHDFIYVTAFEKQGELINLFEDFGFHEHGRTGSGELVLMKRLHPAAEDAVLSPLAFHVRYGPPSMRLAEPAFVIPIEPRFHHLLFPDADDQLGLQTGLHPFGNGLRKAYLCKAQTRQIVPGAPLLFYLSHSKRAVTVVGVAEETLVSRDAEEIASTVGKRTVYPMHQIEEFCSSGEVLAILFRQAMRVGSKPITLAELVQHGVLRAAPQSIVTVQHGGSEWLRQRLGL</sequence>
<evidence type="ECO:0000259" key="1">
    <source>
        <dbReference type="PROSITE" id="PS51186"/>
    </source>
</evidence>
<evidence type="ECO:0000313" key="2">
    <source>
        <dbReference type="EMBL" id="KFA87439.1"/>
    </source>
</evidence>
<reference evidence="2 3" key="1">
    <citation type="submission" date="2014-07" db="EMBL/GenBank/DDBJ databases">
        <title>Draft Genome Sequence of Gephyronic Acid Producer, Cystobacter violaceus Strain Cb vi76.</title>
        <authorList>
            <person name="Stevens D.C."/>
            <person name="Young J."/>
            <person name="Carmichael R."/>
            <person name="Tan J."/>
            <person name="Taylor R.E."/>
        </authorList>
    </citation>
    <scope>NUCLEOTIDE SEQUENCE [LARGE SCALE GENOMIC DNA]</scope>
    <source>
        <strain evidence="2 3">Cb vi76</strain>
    </source>
</reference>
<dbReference type="PROSITE" id="PS51186">
    <property type="entry name" value="GNAT"/>
    <property type="match status" value="1"/>
</dbReference>
<dbReference type="RefSeq" id="WP_043412412.1">
    <property type="nucleotide sequence ID" value="NZ_JPMI01000378.1"/>
</dbReference>
<dbReference type="SUPFAM" id="SSF88723">
    <property type="entry name" value="PIN domain-like"/>
    <property type="match status" value="1"/>
</dbReference>
<dbReference type="InterPro" id="IPR016181">
    <property type="entry name" value="Acyl_CoA_acyltransferase"/>
</dbReference>
<gene>
    <name evidence="2" type="ORF">Q664_48055</name>
</gene>
<evidence type="ECO:0000313" key="3">
    <source>
        <dbReference type="Proteomes" id="UP000028547"/>
    </source>
</evidence>
<dbReference type="InterPro" id="IPR000182">
    <property type="entry name" value="GNAT_dom"/>
</dbReference>
<dbReference type="AlphaFoldDB" id="A0A084SG54"/>
<organism evidence="2 3">
    <name type="scientific">Archangium violaceum Cb vi76</name>
    <dbReference type="NCBI Taxonomy" id="1406225"/>
    <lineage>
        <taxon>Bacteria</taxon>
        <taxon>Pseudomonadati</taxon>
        <taxon>Myxococcota</taxon>
        <taxon>Myxococcia</taxon>
        <taxon>Myxococcales</taxon>
        <taxon>Cystobacterineae</taxon>
        <taxon>Archangiaceae</taxon>
        <taxon>Archangium</taxon>
    </lineage>
</organism>